<organism evidence="15 16">
    <name type="scientific">Linum tenue</name>
    <dbReference type="NCBI Taxonomy" id="586396"/>
    <lineage>
        <taxon>Eukaryota</taxon>
        <taxon>Viridiplantae</taxon>
        <taxon>Streptophyta</taxon>
        <taxon>Embryophyta</taxon>
        <taxon>Tracheophyta</taxon>
        <taxon>Spermatophyta</taxon>
        <taxon>Magnoliopsida</taxon>
        <taxon>eudicotyledons</taxon>
        <taxon>Gunneridae</taxon>
        <taxon>Pentapetalae</taxon>
        <taxon>rosids</taxon>
        <taxon>fabids</taxon>
        <taxon>Malpighiales</taxon>
        <taxon>Linaceae</taxon>
        <taxon>Linum</taxon>
    </lineage>
</organism>
<evidence type="ECO:0000256" key="11">
    <source>
        <dbReference type="SAM" id="Phobius"/>
    </source>
</evidence>
<dbReference type="SUPFAM" id="SSF52025">
    <property type="entry name" value="PA domain"/>
    <property type="match status" value="1"/>
</dbReference>
<keyword evidence="16" id="KW-1185">Reference proteome</keyword>
<feature type="domain" description="Rhodanese" evidence="14">
    <location>
        <begin position="477"/>
        <end position="633"/>
    </location>
</feature>
<dbReference type="PROSITE" id="PS50206">
    <property type="entry name" value="RHODANESE_3"/>
    <property type="match status" value="1"/>
</dbReference>
<keyword evidence="3 12" id="KW-0732">Signal</keyword>
<evidence type="ECO:0000256" key="10">
    <source>
        <dbReference type="PROSITE-ProRule" id="PRU00175"/>
    </source>
</evidence>
<evidence type="ECO:0000256" key="7">
    <source>
        <dbReference type="ARBA" id="ARBA00023136"/>
    </source>
</evidence>
<proteinExistence type="predicted"/>
<evidence type="ECO:0000313" key="16">
    <source>
        <dbReference type="Proteomes" id="UP001154282"/>
    </source>
</evidence>
<dbReference type="Pfam" id="PF00581">
    <property type="entry name" value="Rhodanese"/>
    <property type="match status" value="1"/>
</dbReference>
<dbReference type="GO" id="GO:0012505">
    <property type="term" value="C:endomembrane system"/>
    <property type="evidence" value="ECO:0007669"/>
    <property type="project" value="UniProtKB-SubCell"/>
</dbReference>
<dbReference type="CDD" id="cd00158">
    <property type="entry name" value="RHOD"/>
    <property type="match status" value="1"/>
</dbReference>
<dbReference type="SUPFAM" id="SSF57850">
    <property type="entry name" value="RING/U-box"/>
    <property type="match status" value="1"/>
</dbReference>
<evidence type="ECO:0000259" key="13">
    <source>
        <dbReference type="PROSITE" id="PS50089"/>
    </source>
</evidence>
<dbReference type="EMBL" id="CAMGYJ010000003">
    <property type="protein sequence ID" value="CAI0392855.1"/>
    <property type="molecule type" value="Genomic_DNA"/>
</dbReference>
<dbReference type="Gene3D" id="3.50.30.30">
    <property type="match status" value="1"/>
</dbReference>
<dbReference type="GO" id="GO:0003824">
    <property type="term" value="F:catalytic activity"/>
    <property type="evidence" value="ECO:0007669"/>
    <property type="project" value="InterPro"/>
</dbReference>
<dbReference type="GO" id="GO:0005737">
    <property type="term" value="C:cytoplasm"/>
    <property type="evidence" value="ECO:0007669"/>
    <property type="project" value="UniProtKB-ARBA"/>
</dbReference>
<protein>
    <submittedName>
        <fullName evidence="15">Uncharacterized protein</fullName>
    </submittedName>
</protein>
<keyword evidence="2" id="KW-0479">Metal-binding</keyword>
<dbReference type="GO" id="GO:0008270">
    <property type="term" value="F:zinc ion binding"/>
    <property type="evidence" value="ECO:0007669"/>
    <property type="project" value="UniProtKB-KW"/>
</dbReference>
<dbReference type="AlphaFoldDB" id="A0AAV0I9B2"/>
<evidence type="ECO:0000256" key="2">
    <source>
        <dbReference type="ARBA" id="ARBA00022723"/>
    </source>
</evidence>
<dbReference type="InterPro" id="IPR001763">
    <property type="entry name" value="Rhodanese-like_dom"/>
</dbReference>
<evidence type="ECO:0000259" key="14">
    <source>
        <dbReference type="PROSITE" id="PS50206"/>
    </source>
</evidence>
<feature type="domain" description="RING-type" evidence="13">
    <location>
        <begin position="241"/>
        <end position="283"/>
    </location>
</feature>
<evidence type="ECO:0000256" key="5">
    <source>
        <dbReference type="ARBA" id="ARBA00022833"/>
    </source>
</evidence>
<dbReference type="SMART" id="SM00184">
    <property type="entry name" value="RING"/>
    <property type="match status" value="1"/>
</dbReference>
<name>A0AAV0I9B2_9ROSI</name>
<dbReference type="InterPro" id="IPR044744">
    <property type="entry name" value="ZNRF4/RNF13/RNF167_PA"/>
</dbReference>
<dbReference type="Gene3D" id="3.40.250.10">
    <property type="entry name" value="Rhodanese-like domain"/>
    <property type="match status" value="1"/>
</dbReference>
<dbReference type="InterPro" id="IPR001841">
    <property type="entry name" value="Znf_RING"/>
</dbReference>
<keyword evidence="7 11" id="KW-0472">Membrane</keyword>
<evidence type="ECO:0000256" key="9">
    <source>
        <dbReference type="ARBA" id="ARBA00046288"/>
    </source>
</evidence>
<dbReference type="CDD" id="cd02123">
    <property type="entry name" value="PA_C_RZF_like"/>
    <property type="match status" value="1"/>
</dbReference>
<feature type="chain" id="PRO_5043830008" evidence="12">
    <location>
        <begin position="23"/>
        <end position="640"/>
    </location>
</feature>
<evidence type="ECO:0000256" key="6">
    <source>
        <dbReference type="ARBA" id="ARBA00022989"/>
    </source>
</evidence>
<dbReference type="InterPro" id="IPR044684">
    <property type="entry name" value="STR17/STR18/HARC1-like"/>
</dbReference>
<keyword evidence="4 10" id="KW-0863">Zinc-finger</keyword>
<dbReference type="InterPro" id="IPR013083">
    <property type="entry name" value="Znf_RING/FYVE/PHD"/>
</dbReference>
<reference evidence="15" key="1">
    <citation type="submission" date="2022-08" db="EMBL/GenBank/DDBJ databases">
        <authorList>
            <person name="Gutierrez-Valencia J."/>
        </authorList>
    </citation>
    <scope>NUCLEOTIDE SEQUENCE</scope>
</reference>
<dbReference type="Gene3D" id="3.30.40.10">
    <property type="entry name" value="Zinc/RING finger domain, C3HC4 (zinc finger)"/>
    <property type="match status" value="1"/>
</dbReference>
<dbReference type="PANTHER" id="PTHR44542">
    <property type="entry name" value="THIOSULFATE SULFURTRANSFERASE 18"/>
    <property type="match status" value="1"/>
</dbReference>
<dbReference type="SMART" id="SM00450">
    <property type="entry name" value="RHOD"/>
    <property type="match status" value="1"/>
</dbReference>
<feature type="signal peptide" evidence="12">
    <location>
        <begin position="1"/>
        <end position="22"/>
    </location>
</feature>
<feature type="transmembrane region" description="Helical" evidence="11">
    <location>
        <begin position="410"/>
        <end position="431"/>
    </location>
</feature>
<accession>A0AAV0I9B2</accession>
<dbReference type="Pfam" id="PF02225">
    <property type="entry name" value="PA"/>
    <property type="match status" value="1"/>
</dbReference>
<comment type="subcellular location">
    <subcellularLocation>
        <location evidence="9">Endomembrane system</location>
        <topology evidence="9">Single-pass type I membrane protein</topology>
    </subcellularLocation>
</comment>
<feature type="transmembrane region" description="Helical" evidence="11">
    <location>
        <begin position="173"/>
        <end position="196"/>
    </location>
</feature>
<dbReference type="FunFam" id="3.30.40.10:FF:000388">
    <property type="entry name" value="Putative RING zinc finger domain superfamily protein"/>
    <property type="match status" value="1"/>
</dbReference>
<evidence type="ECO:0000313" key="15">
    <source>
        <dbReference type="EMBL" id="CAI0392855.1"/>
    </source>
</evidence>
<dbReference type="SUPFAM" id="SSF52821">
    <property type="entry name" value="Rhodanese/Cell cycle control phosphatase"/>
    <property type="match status" value="1"/>
</dbReference>
<dbReference type="InterPro" id="IPR003137">
    <property type="entry name" value="PA_domain"/>
</dbReference>
<dbReference type="PANTHER" id="PTHR44542:SF12">
    <property type="entry name" value="THIOSULFATE SULFURTRANSFERASE 18"/>
    <property type="match status" value="1"/>
</dbReference>
<keyword evidence="8" id="KW-0325">Glycoprotein</keyword>
<dbReference type="PROSITE" id="PS50089">
    <property type="entry name" value="ZF_RING_2"/>
    <property type="match status" value="1"/>
</dbReference>
<keyword evidence="6 11" id="KW-1133">Transmembrane helix</keyword>
<gene>
    <name evidence="15" type="ORF">LITE_LOCUS7710</name>
</gene>
<evidence type="ECO:0000256" key="1">
    <source>
        <dbReference type="ARBA" id="ARBA00022692"/>
    </source>
</evidence>
<comment type="caution">
    <text evidence="15">The sequence shown here is derived from an EMBL/GenBank/DDBJ whole genome shotgun (WGS) entry which is preliminary data.</text>
</comment>
<sequence length="640" mass="70964">MKGSVAICLLLFICFGIPVTSAMVVLKPFFMSFPDLPAKFAAGVNSSGICGALYAASPLDACSPFRGQLGFNGTGKISFALIVRGGCPFEEKIRNAQLAGFHAAIVFDDRDKRNLVYSKSLLILCGVLTVMVNPDRVKIHAVFVSKATGEILMEQVGGEEAECCIYPSQNDTAWTVLAISFLSLVVIMAFLLIALVTPRHWLHWRRLNFHSRSVDAKTVETLPCFTFHSGHLRQTHGGETCVICLEDYKDGEVLKVLPCKHEFHSSCVNSWLTKWGTFCPVCKLDMRNDFTYSENLDINVVCFIATDEAGNPATEQVMNTRGDLSWTLYFKRQQAKAGSIAAGLKSNNLEAAAGFLRAEKGAKEGGGFATGFGTEVHPRPTSFPTNSGWYIRTLQVLVSNGFTGGKVHHLFFFLFTLNKITLFPFFCLLLEQKMSTVSLLQRSSYWLLLLLLSNWLYYSSGAEEVLTVDVHKAKSLIESGHLYVDVRTEEEFRAAHPDATKIWKLRGQAKPDEVDPNSCAADDCMVTKIHNIPYMFNTSQGPRFRFCLIHLLRCAYNNLLHNSVGGPGRVKNPDFLERVKKIFNQDDHLVVGCQSGVRSMSATADLLSAGFKHACNMGGGYLAWDKNGFPVKKHQLKEEL</sequence>
<keyword evidence="5" id="KW-0862">Zinc</keyword>
<evidence type="ECO:0000256" key="3">
    <source>
        <dbReference type="ARBA" id="ARBA00022729"/>
    </source>
</evidence>
<dbReference type="InterPro" id="IPR046450">
    <property type="entry name" value="PA_dom_sf"/>
</dbReference>
<keyword evidence="1 11" id="KW-0812">Transmembrane</keyword>
<evidence type="ECO:0000256" key="8">
    <source>
        <dbReference type="ARBA" id="ARBA00023180"/>
    </source>
</evidence>
<evidence type="ECO:0000256" key="12">
    <source>
        <dbReference type="SAM" id="SignalP"/>
    </source>
</evidence>
<evidence type="ECO:0000256" key="4">
    <source>
        <dbReference type="ARBA" id="ARBA00022771"/>
    </source>
</evidence>
<dbReference type="InterPro" id="IPR036873">
    <property type="entry name" value="Rhodanese-like_dom_sf"/>
</dbReference>
<dbReference type="Proteomes" id="UP001154282">
    <property type="component" value="Unassembled WGS sequence"/>
</dbReference>
<dbReference type="Pfam" id="PF13639">
    <property type="entry name" value="zf-RING_2"/>
    <property type="match status" value="1"/>
</dbReference>